<dbReference type="InParanoid" id="A0A067RG74"/>
<organism evidence="2 3">
    <name type="scientific">Zootermopsis nevadensis</name>
    <name type="common">Dampwood termite</name>
    <dbReference type="NCBI Taxonomy" id="136037"/>
    <lineage>
        <taxon>Eukaryota</taxon>
        <taxon>Metazoa</taxon>
        <taxon>Ecdysozoa</taxon>
        <taxon>Arthropoda</taxon>
        <taxon>Hexapoda</taxon>
        <taxon>Insecta</taxon>
        <taxon>Pterygota</taxon>
        <taxon>Neoptera</taxon>
        <taxon>Polyneoptera</taxon>
        <taxon>Dictyoptera</taxon>
        <taxon>Blattodea</taxon>
        <taxon>Blattoidea</taxon>
        <taxon>Termitoidae</taxon>
        <taxon>Termopsidae</taxon>
        <taxon>Zootermopsis</taxon>
    </lineage>
</organism>
<reference evidence="2 3" key="1">
    <citation type="journal article" date="2014" name="Nat. Commun.">
        <title>Molecular traces of alternative social organization in a termite genome.</title>
        <authorList>
            <person name="Terrapon N."/>
            <person name="Li C."/>
            <person name="Robertson H.M."/>
            <person name="Ji L."/>
            <person name="Meng X."/>
            <person name="Booth W."/>
            <person name="Chen Z."/>
            <person name="Childers C.P."/>
            <person name="Glastad K.M."/>
            <person name="Gokhale K."/>
            <person name="Gowin J."/>
            <person name="Gronenberg W."/>
            <person name="Hermansen R.A."/>
            <person name="Hu H."/>
            <person name="Hunt B.G."/>
            <person name="Huylmans A.K."/>
            <person name="Khalil S.M."/>
            <person name="Mitchell R.D."/>
            <person name="Munoz-Torres M.C."/>
            <person name="Mustard J.A."/>
            <person name="Pan H."/>
            <person name="Reese J.T."/>
            <person name="Scharf M.E."/>
            <person name="Sun F."/>
            <person name="Vogel H."/>
            <person name="Xiao J."/>
            <person name="Yang W."/>
            <person name="Yang Z."/>
            <person name="Yang Z."/>
            <person name="Zhou J."/>
            <person name="Zhu J."/>
            <person name="Brent C.S."/>
            <person name="Elsik C.G."/>
            <person name="Goodisman M.A."/>
            <person name="Liberles D.A."/>
            <person name="Roe R.M."/>
            <person name="Vargo E.L."/>
            <person name="Vilcinskas A."/>
            <person name="Wang J."/>
            <person name="Bornberg-Bauer E."/>
            <person name="Korb J."/>
            <person name="Zhang G."/>
            <person name="Liebig J."/>
        </authorList>
    </citation>
    <scope>NUCLEOTIDE SEQUENCE [LARGE SCALE GENOMIC DNA]</scope>
    <source>
        <tissue evidence="2">Whole organism</tissue>
    </source>
</reference>
<evidence type="ECO:0000313" key="3">
    <source>
        <dbReference type="Proteomes" id="UP000027135"/>
    </source>
</evidence>
<gene>
    <name evidence="2" type="ORF">L798_03062</name>
</gene>
<dbReference type="AlphaFoldDB" id="A0A067RG74"/>
<protein>
    <recommendedName>
        <fullName evidence="4">Neuropeptide-like 4</fullName>
    </recommendedName>
</protein>
<evidence type="ECO:0000313" key="2">
    <source>
        <dbReference type="EMBL" id="KDR22038.1"/>
    </source>
</evidence>
<proteinExistence type="predicted"/>
<accession>A0A067RG74</accession>
<keyword evidence="1" id="KW-0732">Signal</keyword>
<evidence type="ECO:0000256" key="1">
    <source>
        <dbReference type="SAM" id="SignalP"/>
    </source>
</evidence>
<sequence length="64" mass="6764">MNKLLVFFFVAAIVLVATVSAGPMPGPFPLPAKDLKGSEAVYYSAYSGYPYAAAVPGYGYAYYG</sequence>
<feature type="signal peptide" evidence="1">
    <location>
        <begin position="1"/>
        <end position="21"/>
    </location>
</feature>
<dbReference type="Proteomes" id="UP000027135">
    <property type="component" value="Unassembled WGS sequence"/>
</dbReference>
<feature type="chain" id="PRO_5001645182" description="Neuropeptide-like 4" evidence="1">
    <location>
        <begin position="22"/>
        <end position="64"/>
    </location>
</feature>
<evidence type="ECO:0008006" key="4">
    <source>
        <dbReference type="Google" id="ProtNLM"/>
    </source>
</evidence>
<keyword evidence="3" id="KW-1185">Reference proteome</keyword>
<name>A0A067RG74_ZOONE</name>
<dbReference type="EMBL" id="KK852527">
    <property type="protein sequence ID" value="KDR22038.1"/>
    <property type="molecule type" value="Genomic_DNA"/>
</dbReference>